<dbReference type="Proteomes" id="UP001230156">
    <property type="component" value="Unassembled WGS sequence"/>
</dbReference>
<keyword evidence="1" id="KW-1133">Transmembrane helix</keyword>
<keyword evidence="2" id="KW-0732">Signal</keyword>
<gene>
    <name evidence="3" type="ORF">Q8A70_16745</name>
</gene>
<proteinExistence type="predicted"/>
<reference evidence="4" key="1">
    <citation type="submission" date="2023-08" db="EMBL/GenBank/DDBJ databases">
        <title>Rhodospirillaceae gen. nov., a novel taxon isolated from the Yangtze River Yuezi River estuary sludge.</title>
        <authorList>
            <person name="Ruan L."/>
        </authorList>
    </citation>
    <scope>NUCLEOTIDE SEQUENCE [LARGE SCALE GENOMIC DNA]</scope>
    <source>
        <strain evidence="4">R-7</strain>
    </source>
</reference>
<dbReference type="EMBL" id="JAUYVI010000005">
    <property type="protein sequence ID" value="MDQ7249338.1"/>
    <property type="molecule type" value="Genomic_DNA"/>
</dbReference>
<evidence type="ECO:0000256" key="2">
    <source>
        <dbReference type="SAM" id="SignalP"/>
    </source>
</evidence>
<evidence type="ECO:0000313" key="3">
    <source>
        <dbReference type="EMBL" id="MDQ7249338.1"/>
    </source>
</evidence>
<organism evidence="3 4">
    <name type="scientific">Dongia sedimenti</name>
    <dbReference type="NCBI Taxonomy" id="3064282"/>
    <lineage>
        <taxon>Bacteria</taxon>
        <taxon>Pseudomonadati</taxon>
        <taxon>Pseudomonadota</taxon>
        <taxon>Alphaproteobacteria</taxon>
        <taxon>Rhodospirillales</taxon>
        <taxon>Dongiaceae</taxon>
        <taxon>Dongia</taxon>
    </lineage>
</organism>
<sequence>MRRFAAAMLILALLVPGTARAKDIVADLVVHRIEITSGFSGAELTLFGAVNEKGDAVAVVRGPTAPGGGLVGGTVEVRQKTRTLGIWMTGAHVRFENVPGFYAIAASRPLEEILTFDMLDRYQLGINELKLPAVSASAPNISDYSAALLRIRQRLGLYTAKVGHISFIGDRLFRTSFAFPSTVPTGIYNVDVYLVRDGKIVDAQSFPLLVNRAGFSADIYNFAHRNGAAYGVIAVLTALLFGWIAHLAFRRR</sequence>
<dbReference type="InterPro" id="IPR019088">
    <property type="entry name" value="CHP02186-rel_TM"/>
</dbReference>
<feature type="transmembrane region" description="Helical" evidence="1">
    <location>
        <begin position="228"/>
        <end position="249"/>
    </location>
</feature>
<name>A0ABU0YRC3_9PROT</name>
<evidence type="ECO:0000313" key="4">
    <source>
        <dbReference type="Proteomes" id="UP001230156"/>
    </source>
</evidence>
<protein>
    <submittedName>
        <fullName evidence="3">TIGR02186 family protein</fullName>
    </submittedName>
</protein>
<comment type="caution">
    <text evidence="3">The sequence shown here is derived from an EMBL/GenBank/DDBJ whole genome shotgun (WGS) entry which is preliminary data.</text>
</comment>
<accession>A0ABU0YRC3</accession>
<feature type="signal peptide" evidence="2">
    <location>
        <begin position="1"/>
        <end position="21"/>
    </location>
</feature>
<dbReference type="RefSeq" id="WP_379957213.1">
    <property type="nucleotide sequence ID" value="NZ_JAUYVI010000005.1"/>
</dbReference>
<evidence type="ECO:0000256" key="1">
    <source>
        <dbReference type="SAM" id="Phobius"/>
    </source>
</evidence>
<dbReference type="Pfam" id="PF09608">
    <property type="entry name" value="Alph_Pro_TM"/>
    <property type="match status" value="1"/>
</dbReference>
<feature type="chain" id="PRO_5045252401" evidence="2">
    <location>
        <begin position="22"/>
        <end position="252"/>
    </location>
</feature>
<keyword evidence="4" id="KW-1185">Reference proteome</keyword>
<keyword evidence="1" id="KW-0472">Membrane</keyword>
<keyword evidence="1" id="KW-0812">Transmembrane</keyword>